<organism evidence="1 2">
    <name type="scientific">Alkalilimnicola ehrlichii</name>
    <dbReference type="NCBI Taxonomy" id="351052"/>
    <lineage>
        <taxon>Bacteria</taxon>
        <taxon>Pseudomonadati</taxon>
        <taxon>Pseudomonadota</taxon>
        <taxon>Gammaproteobacteria</taxon>
        <taxon>Chromatiales</taxon>
        <taxon>Ectothiorhodospiraceae</taxon>
        <taxon>Alkalilimnicola</taxon>
    </lineage>
</organism>
<dbReference type="AlphaFoldDB" id="A0A3E0WI65"/>
<dbReference type="EMBL" id="NFZW01000027">
    <property type="protein sequence ID" value="RFA32614.1"/>
    <property type="molecule type" value="Genomic_DNA"/>
</dbReference>
<protein>
    <submittedName>
        <fullName evidence="1">Uncharacterized protein</fullName>
    </submittedName>
</protein>
<dbReference type="Proteomes" id="UP000256763">
    <property type="component" value="Unassembled WGS sequence"/>
</dbReference>
<dbReference type="PANTHER" id="PTHR33933:SF1">
    <property type="entry name" value="PROTEIN ADENYLYLTRANSFERASE MNTA-RELATED"/>
    <property type="match status" value="1"/>
</dbReference>
<keyword evidence="2" id="KW-1185">Reference proteome</keyword>
<comment type="caution">
    <text evidence="1">The sequence shown here is derived from an EMBL/GenBank/DDBJ whole genome shotgun (WGS) entry which is preliminary data.</text>
</comment>
<proteinExistence type="predicted"/>
<accession>A0A3E0WI65</accession>
<dbReference type="OrthoDB" id="9803106at2"/>
<dbReference type="InterPro" id="IPR052548">
    <property type="entry name" value="Type_VII_TA_antitoxin"/>
</dbReference>
<sequence length="186" mass="21524">MKPLDYGREDHKEIRYGLGYLPETKRKELDRIVELIAEAVDPLMIILFGSYARGDYKEEKDLKPGRWSGHASDYDLLIIVHDGTTESDASLGNRLGRICNAENFSARVQPIVHRLSHVNEMLSEGQYFFLEIKREGRSLYNRGVELAEPRELAAEDRRRIAEAYCDEWLKNARGFYKTFEFSFGEG</sequence>
<evidence type="ECO:0000313" key="2">
    <source>
        <dbReference type="Proteomes" id="UP000256763"/>
    </source>
</evidence>
<evidence type="ECO:0000313" key="1">
    <source>
        <dbReference type="EMBL" id="RFA32614.1"/>
    </source>
</evidence>
<dbReference type="CDD" id="cd05403">
    <property type="entry name" value="NT_KNTase_like"/>
    <property type="match status" value="1"/>
</dbReference>
<dbReference type="PANTHER" id="PTHR33933">
    <property type="entry name" value="NUCLEOTIDYLTRANSFERASE"/>
    <property type="match status" value="1"/>
</dbReference>
<dbReference type="Gene3D" id="3.30.460.10">
    <property type="entry name" value="Beta Polymerase, domain 2"/>
    <property type="match status" value="1"/>
</dbReference>
<reference evidence="2" key="1">
    <citation type="submission" date="2017-05" db="EMBL/GenBank/DDBJ databases">
        <authorList>
            <person name="Sharma S."/>
            <person name="Sidhu C."/>
            <person name="Pinnaka A.K."/>
        </authorList>
    </citation>
    <scope>NUCLEOTIDE SEQUENCE [LARGE SCALE GENOMIC DNA]</scope>
    <source>
        <strain evidence="2">AK93</strain>
    </source>
</reference>
<name>A0A3E0WI65_9GAMM</name>
<dbReference type="SUPFAM" id="SSF81301">
    <property type="entry name" value="Nucleotidyltransferase"/>
    <property type="match status" value="1"/>
</dbReference>
<dbReference type="InterPro" id="IPR043519">
    <property type="entry name" value="NT_sf"/>
</dbReference>
<gene>
    <name evidence="1" type="ORF">CAL65_19270</name>
</gene>
<dbReference type="RefSeq" id="WP_116303775.1">
    <property type="nucleotide sequence ID" value="NZ_NFZV01000028.1"/>
</dbReference>